<keyword evidence="2" id="KW-1185">Reference proteome</keyword>
<organism evidence="1 2">
    <name type="scientific">Aurantiacibacter gilvus</name>
    <dbReference type="NCBI Taxonomy" id="3139141"/>
    <lineage>
        <taxon>Bacteria</taxon>
        <taxon>Pseudomonadati</taxon>
        <taxon>Pseudomonadota</taxon>
        <taxon>Alphaproteobacteria</taxon>
        <taxon>Sphingomonadales</taxon>
        <taxon>Erythrobacteraceae</taxon>
        <taxon>Aurantiacibacter</taxon>
    </lineage>
</organism>
<protein>
    <submittedName>
        <fullName evidence="1">Uncharacterized protein</fullName>
    </submittedName>
</protein>
<evidence type="ECO:0000313" key="1">
    <source>
        <dbReference type="EMBL" id="MEL1251403.1"/>
    </source>
</evidence>
<dbReference type="EMBL" id="JBBYHV010000002">
    <property type="protein sequence ID" value="MEL1251403.1"/>
    <property type="molecule type" value="Genomic_DNA"/>
</dbReference>
<accession>A0ABU9IG64</accession>
<name>A0ABU9IG64_9SPHN</name>
<sequence>MIRLHSWKPCKVRSRAMRRAAILAAFGVRPIIGPASGKESDPRRK</sequence>
<gene>
    <name evidence="1" type="ORF">AAEO60_12065</name>
</gene>
<evidence type="ECO:0000313" key="2">
    <source>
        <dbReference type="Proteomes" id="UP001497045"/>
    </source>
</evidence>
<dbReference type="RefSeq" id="WP_341673956.1">
    <property type="nucleotide sequence ID" value="NZ_JBBYHV010000002.1"/>
</dbReference>
<reference evidence="1 2" key="1">
    <citation type="submission" date="2024-04" db="EMBL/GenBank/DDBJ databases">
        <title>Aurantiacibacter sp. DGU6 16S ribosomal RNA gene Genome sequencing and assembly.</title>
        <authorList>
            <person name="Park S."/>
        </authorList>
    </citation>
    <scope>NUCLEOTIDE SEQUENCE [LARGE SCALE GENOMIC DNA]</scope>
    <source>
        <strain evidence="1 2">DGU6</strain>
    </source>
</reference>
<comment type="caution">
    <text evidence="1">The sequence shown here is derived from an EMBL/GenBank/DDBJ whole genome shotgun (WGS) entry which is preliminary data.</text>
</comment>
<proteinExistence type="predicted"/>
<dbReference type="Proteomes" id="UP001497045">
    <property type="component" value="Unassembled WGS sequence"/>
</dbReference>